<evidence type="ECO:0000256" key="3">
    <source>
        <dbReference type="ARBA" id="ARBA00023102"/>
    </source>
</evidence>
<evidence type="ECO:0000313" key="7">
    <source>
        <dbReference type="Proteomes" id="UP000468901"/>
    </source>
</evidence>
<dbReference type="InterPro" id="IPR006195">
    <property type="entry name" value="aa-tRNA-synth_II"/>
</dbReference>
<dbReference type="Pfam" id="PF13393">
    <property type="entry name" value="tRNA-synt_His"/>
    <property type="match status" value="2"/>
</dbReference>
<dbReference type="PANTHER" id="PTHR43707:SF1">
    <property type="entry name" value="HISTIDINE--TRNA LIGASE, MITOCHONDRIAL-RELATED"/>
    <property type="match status" value="1"/>
</dbReference>
<feature type="binding site" evidence="4">
    <location>
        <begin position="68"/>
        <end position="70"/>
    </location>
    <ligand>
        <name>L-histidine</name>
        <dbReference type="ChEBI" id="CHEBI:57595"/>
    </ligand>
</feature>
<organism evidence="6 7">
    <name type="scientific">Parvibaculum sedimenti</name>
    <dbReference type="NCBI Taxonomy" id="2608632"/>
    <lineage>
        <taxon>Bacteria</taxon>
        <taxon>Pseudomonadati</taxon>
        <taxon>Pseudomonadota</taxon>
        <taxon>Alphaproteobacteria</taxon>
        <taxon>Hyphomicrobiales</taxon>
        <taxon>Parvibaculaceae</taxon>
        <taxon>Parvibaculum</taxon>
    </lineage>
</organism>
<feature type="binding site" evidence="4">
    <location>
        <position position="321"/>
    </location>
    <ligand>
        <name>L-histidine</name>
        <dbReference type="ChEBI" id="CHEBI:57595"/>
    </ligand>
</feature>
<proteinExistence type="predicted"/>
<keyword evidence="6" id="KW-0808">Transferase</keyword>
<dbReference type="RefSeq" id="WP_152217434.1">
    <property type="nucleotide sequence ID" value="NZ_WESC01000018.1"/>
</dbReference>
<dbReference type="EMBL" id="WESC01000018">
    <property type="protein sequence ID" value="KAB7738668.1"/>
    <property type="molecule type" value="Genomic_DNA"/>
</dbReference>
<keyword evidence="7" id="KW-1185">Reference proteome</keyword>
<dbReference type="GO" id="GO:0005737">
    <property type="term" value="C:cytoplasm"/>
    <property type="evidence" value="ECO:0007669"/>
    <property type="project" value="InterPro"/>
</dbReference>
<feature type="domain" description="Aminoacyl-transfer RNA synthetases class-II family profile" evidence="5">
    <location>
        <begin position="15"/>
        <end position="260"/>
    </location>
</feature>
<dbReference type="Gene3D" id="3.30.930.10">
    <property type="entry name" value="Bira Bifunctional Protein, Domain 2"/>
    <property type="match status" value="1"/>
</dbReference>
<comment type="caution">
    <text evidence="6">The sequence shown here is derived from an EMBL/GenBank/DDBJ whole genome shotgun (WGS) entry which is preliminary data.</text>
</comment>
<feature type="binding site" evidence="4">
    <location>
        <begin position="325"/>
        <end position="326"/>
    </location>
    <ligand>
        <name>L-histidine</name>
        <dbReference type="ChEBI" id="CHEBI:57595"/>
    </ligand>
</feature>
<dbReference type="NCBIfam" id="NF008953">
    <property type="entry name" value="PRK12295.1-6"/>
    <property type="match status" value="1"/>
</dbReference>
<dbReference type="InterPro" id="IPR041715">
    <property type="entry name" value="HisRS-like_core"/>
</dbReference>
<keyword evidence="6" id="KW-0328">Glycosyltransferase</keyword>
<dbReference type="AlphaFoldDB" id="A0A6N6VES8"/>
<keyword evidence="3" id="KW-0028">Amino-acid biosynthesis</keyword>
<dbReference type="PIRSF" id="PIRSF001549">
    <property type="entry name" value="His-tRNA_synth"/>
    <property type="match status" value="1"/>
</dbReference>
<dbReference type="GO" id="GO:0016757">
    <property type="term" value="F:glycosyltransferase activity"/>
    <property type="evidence" value="ECO:0007669"/>
    <property type="project" value="UniProtKB-KW"/>
</dbReference>
<evidence type="ECO:0000256" key="1">
    <source>
        <dbReference type="ARBA" id="ARBA00011738"/>
    </source>
</evidence>
<dbReference type="PROSITE" id="PS50862">
    <property type="entry name" value="AA_TRNA_LIGASE_II"/>
    <property type="match status" value="1"/>
</dbReference>
<evidence type="ECO:0000256" key="4">
    <source>
        <dbReference type="PIRSR" id="PIRSR001549-1"/>
    </source>
</evidence>
<dbReference type="InterPro" id="IPR004516">
    <property type="entry name" value="HisRS/HisZ"/>
</dbReference>
<dbReference type="GO" id="GO:0004821">
    <property type="term" value="F:histidine-tRNA ligase activity"/>
    <property type="evidence" value="ECO:0007669"/>
    <property type="project" value="TreeGrafter"/>
</dbReference>
<gene>
    <name evidence="6" type="ORF">F2P47_16230</name>
</gene>
<dbReference type="GO" id="GO:0006427">
    <property type="term" value="P:histidyl-tRNA aminoacylation"/>
    <property type="evidence" value="ECO:0007669"/>
    <property type="project" value="TreeGrafter"/>
</dbReference>
<dbReference type="GO" id="GO:0000105">
    <property type="term" value="P:L-histidine biosynthetic process"/>
    <property type="evidence" value="ECO:0007669"/>
    <property type="project" value="UniProtKB-KW"/>
</dbReference>
<evidence type="ECO:0000313" key="6">
    <source>
        <dbReference type="EMBL" id="KAB7738668.1"/>
    </source>
</evidence>
<dbReference type="InterPro" id="IPR045864">
    <property type="entry name" value="aa-tRNA-synth_II/BPL/LPL"/>
</dbReference>
<dbReference type="SUPFAM" id="SSF55681">
    <property type="entry name" value="Class II aaRS and biotin synthetases"/>
    <property type="match status" value="1"/>
</dbReference>
<feature type="binding site" evidence="4">
    <location>
        <position position="111"/>
    </location>
    <ligand>
        <name>L-histidine</name>
        <dbReference type="ChEBI" id="CHEBI:57595"/>
    </ligand>
</feature>
<feature type="binding site" evidence="4">
    <location>
        <position position="96"/>
    </location>
    <ligand>
        <name>L-histidine</name>
        <dbReference type="ChEBI" id="CHEBI:57595"/>
    </ligand>
</feature>
<evidence type="ECO:0000259" key="5">
    <source>
        <dbReference type="PROSITE" id="PS50862"/>
    </source>
</evidence>
<sequence>MSSTPDRNPAGASTAAMRDVFERAGFAPVEPPLLQPADVFLDRSGEDIRRRLYVFTDPGGQELCLRPDLTIPTCRLYLEGVGSGEAKYCYSGPVFRFDPKGSGEVVQTGAEFFGDRDAEAADAEMLALAAEAVRAGGLSAFDIEMGDLALFDALVDALDIPTGWRTRLKRHFWRPRYFKELVQRLASDCSADERSDEQAGLLAALNVLDEQSAKSVIADVLDLAKIAPVGGRSIAEIAERFLERAADRSAAPLSKEVADLIDAFLSLKLAPRDAVKSIRDLTKAAGISIETPLTALERRFQLIEKKGVDLSRARFGTGFGRTLEYYTGFVFELRRSGAGAEGAVAGGGRYDGLLQSLGANRRIPAVGCAITGADLSGEAVR</sequence>
<reference evidence="6 7" key="1">
    <citation type="submission" date="2019-09" db="EMBL/GenBank/DDBJ databases">
        <title>Parvibaculum sedimenti sp. nov., isolated from sediment.</title>
        <authorList>
            <person name="Wang Y."/>
        </authorList>
    </citation>
    <scope>NUCLEOTIDE SEQUENCE [LARGE SCALE GENOMIC DNA]</scope>
    <source>
        <strain evidence="6 7">HXT-9</strain>
    </source>
</reference>
<feature type="binding site" evidence="4">
    <location>
        <position position="107"/>
    </location>
    <ligand>
        <name>L-histidine</name>
        <dbReference type="ChEBI" id="CHEBI:57595"/>
    </ligand>
</feature>
<accession>A0A6N6VES8</accession>
<evidence type="ECO:0000256" key="2">
    <source>
        <dbReference type="ARBA" id="ARBA00017399"/>
    </source>
</evidence>
<comment type="subunit">
    <text evidence="1">Homodimer.</text>
</comment>
<keyword evidence="3" id="KW-0368">Histidine biosynthesis</keyword>
<protein>
    <recommendedName>
        <fullName evidence="2">Histidine--tRNA ligase</fullName>
    </recommendedName>
</protein>
<dbReference type="PANTHER" id="PTHR43707">
    <property type="entry name" value="HISTIDYL-TRNA SYNTHETASE"/>
    <property type="match status" value="1"/>
</dbReference>
<name>A0A6N6VES8_9HYPH</name>
<dbReference type="Proteomes" id="UP000468901">
    <property type="component" value="Unassembled WGS sequence"/>
</dbReference>